<dbReference type="GO" id="GO:0009982">
    <property type="term" value="F:pseudouridine synthase activity"/>
    <property type="evidence" value="ECO:0007669"/>
    <property type="project" value="InterPro"/>
</dbReference>
<name>A0AAW1R661_9CHLO</name>
<dbReference type="PANTHER" id="PTHR21600:SF40">
    <property type="entry name" value="PSEUDOURIDYLATE SYNTHASE RPUSD2"/>
    <property type="match status" value="1"/>
</dbReference>
<accession>A0AAW1R661</accession>
<evidence type="ECO:0000313" key="6">
    <source>
        <dbReference type="EMBL" id="KAK9829153.1"/>
    </source>
</evidence>
<dbReference type="CDD" id="cd02557">
    <property type="entry name" value="PseudoU_synth_ScRIB2"/>
    <property type="match status" value="1"/>
</dbReference>
<dbReference type="PROSITE" id="PS01129">
    <property type="entry name" value="PSI_RLU"/>
    <property type="match status" value="1"/>
</dbReference>
<comment type="catalytic activity">
    <reaction evidence="1 3">
        <text>a uridine in RNA = a pseudouridine in RNA</text>
        <dbReference type="Rhea" id="RHEA:48348"/>
        <dbReference type="Rhea" id="RHEA-COMP:12068"/>
        <dbReference type="Rhea" id="RHEA-COMP:12069"/>
        <dbReference type="ChEBI" id="CHEBI:65314"/>
        <dbReference type="ChEBI" id="CHEBI:65315"/>
    </reaction>
</comment>
<dbReference type="SUPFAM" id="SSF55120">
    <property type="entry name" value="Pseudouridine synthase"/>
    <property type="match status" value="1"/>
</dbReference>
<evidence type="ECO:0000256" key="4">
    <source>
        <dbReference type="SAM" id="MobiDB-lite"/>
    </source>
</evidence>
<dbReference type="InterPro" id="IPR006224">
    <property type="entry name" value="PsdUridine_synth_RluA-like_CS"/>
</dbReference>
<proteinExistence type="inferred from homology"/>
<evidence type="ECO:0000313" key="7">
    <source>
        <dbReference type="Proteomes" id="UP001489004"/>
    </source>
</evidence>
<protein>
    <recommendedName>
        <fullName evidence="3">Pseudouridine synthase</fullName>
        <ecNumber evidence="3">5.4.99.-</ecNumber>
    </recommendedName>
</protein>
<feature type="region of interest" description="Disordered" evidence="4">
    <location>
        <begin position="286"/>
        <end position="314"/>
    </location>
</feature>
<comment type="similarity">
    <text evidence="3">Belongs to the pseudouridine synthase RluA family.</text>
</comment>
<dbReference type="Proteomes" id="UP001489004">
    <property type="component" value="Unassembled WGS sequence"/>
</dbReference>
<dbReference type="PANTHER" id="PTHR21600">
    <property type="entry name" value="MITOCHONDRIAL RNA PSEUDOURIDINE SYNTHASE"/>
    <property type="match status" value="1"/>
</dbReference>
<dbReference type="InterPro" id="IPR006145">
    <property type="entry name" value="PsdUridine_synth_RsuA/RluA"/>
</dbReference>
<dbReference type="Gene3D" id="3.30.2350.10">
    <property type="entry name" value="Pseudouridine synthase"/>
    <property type="match status" value="1"/>
</dbReference>
<dbReference type="EC" id="5.4.99.-" evidence="3"/>
<evidence type="ECO:0000256" key="3">
    <source>
        <dbReference type="RuleBase" id="RU362028"/>
    </source>
</evidence>
<dbReference type="NCBIfam" id="TIGR00005">
    <property type="entry name" value="rluA_subfam"/>
    <property type="match status" value="1"/>
</dbReference>
<evidence type="ECO:0000259" key="5">
    <source>
        <dbReference type="Pfam" id="PF00849"/>
    </source>
</evidence>
<dbReference type="InterPro" id="IPR006225">
    <property type="entry name" value="PsdUridine_synth_RluC/D"/>
</dbReference>
<dbReference type="GO" id="GO:0000455">
    <property type="term" value="P:enzyme-directed rRNA pseudouridine synthesis"/>
    <property type="evidence" value="ECO:0007669"/>
    <property type="project" value="TreeGrafter"/>
</dbReference>
<keyword evidence="7" id="KW-1185">Reference proteome</keyword>
<feature type="active site" evidence="2">
    <location>
        <position position="162"/>
    </location>
</feature>
<reference evidence="6 7" key="1">
    <citation type="journal article" date="2024" name="Nat. Commun.">
        <title>Phylogenomics reveals the evolutionary origins of lichenization in chlorophyte algae.</title>
        <authorList>
            <person name="Puginier C."/>
            <person name="Libourel C."/>
            <person name="Otte J."/>
            <person name="Skaloud P."/>
            <person name="Haon M."/>
            <person name="Grisel S."/>
            <person name="Petersen M."/>
            <person name="Berrin J.G."/>
            <person name="Delaux P.M."/>
            <person name="Dal Grande F."/>
            <person name="Keller J."/>
        </authorList>
    </citation>
    <scope>NUCLEOTIDE SEQUENCE [LARGE SCALE GENOMIC DNA]</scope>
    <source>
        <strain evidence="6 7">SAG 2043</strain>
    </source>
</reference>
<dbReference type="GO" id="GO:0003723">
    <property type="term" value="F:RNA binding"/>
    <property type="evidence" value="ECO:0007669"/>
    <property type="project" value="InterPro"/>
</dbReference>
<evidence type="ECO:0000256" key="2">
    <source>
        <dbReference type="PIRSR" id="PIRSR606225-1"/>
    </source>
</evidence>
<dbReference type="EMBL" id="JALJOR010000001">
    <property type="protein sequence ID" value="KAK9829153.1"/>
    <property type="molecule type" value="Genomic_DNA"/>
</dbReference>
<organism evidence="6 7">
    <name type="scientific">[Myrmecia] bisecta</name>
    <dbReference type="NCBI Taxonomy" id="41462"/>
    <lineage>
        <taxon>Eukaryota</taxon>
        <taxon>Viridiplantae</taxon>
        <taxon>Chlorophyta</taxon>
        <taxon>core chlorophytes</taxon>
        <taxon>Trebouxiophyceae</taxon>
        <taxon>Trebouxiales</taxon>
        <taxon>Trebouxiaceae</taxon>
        <taxon>Myrmecia</taxon>
    </lineage>
</organism>
<dbReference type="InterPro" id="IPR050188">
    <property type="entry name" value="RluA_PseudoU_synthase"/>
</dbReference>
<feature type="domain" description="Pseudouridine synthase RsuA/RluA-like" evidence="5">
    <location>
        <begin position="118"/>
        <end position="283"/>
    </location>
</feature>
<gene>
    <name evidence="6" type="ORF">WJX72_004212</name>
</gene>
<evidence type="ECO:0000256" key="1">
    <source>
        <dbReference type="ARBA" id="ARBA00000073"/>
    </source>
</evidence>
<dbReference type="InterPro" id="IPR020103">
    <property type="entry name" value="PsdUridine_synth_cat_dom_sf"/>
</dbReference>
<dbReference type="AlphaFoldDB" id="A0AAW1R661"/>
<keyword evidence="3" id="KW-0413">Isomerase</keyword>
<dbReference type="Pfam" id="PF00849">
    <property type="entry name" value="PseudoU_synth_2"/>
    <property type="match status" value="1"/>
</dbReference>
<sequence>MAAAWLKRVAPADLPPRPEDYVRSNGIRLVKPYYFDFVANVKRRWIGQTVLDVFTQEFPARPRSYYEAALADGRLRVEGYDGPPIAPLKNGQRIRHFIHRHEPPVLDLPVQVLAQTPDLIAVSKPASMPVHASGQYRFNTVVGLLQAYNPDLGPLLPVHRLDKPVSGLLLFARSSQSANTLRTKIEERSVEKVYIARVMGAFPQTPIEVDAPLAWDPRANHARVVLADKASGQASARPDWEKEAKESLTEFQLKAVAPDGKTSLVECRPRTGRTHQIRVHLQHLGHPVANDKQYGGKYPGPRSMLGGMGQDAPQSEHMRSVNTLAGAHSAANHDYCNGSIGGAAEADSSELPRKKPSGLEYPVDADQVDELCMHCPHMAPINYPVELRPLWLHALCYSCQDWSFECPPPAWAHTDWTPTF</sequence>
<comment type="function">
    <text evidence="3">Responsible for synthesis of pseudouridine from uracil.</text>
</comment>
<comment type="caution">
    <text evidence="6">The sequence shown here is derived from an EMBL/GenBank/DDBJ whole genome shotgun (WGS) entry which is preliminary data.</text>
</comment>